<dbReference type="AlphaFoldDB" id="A0A239NCM0"/>
<feature type="domain" description="NmrA-like" evidence="1">
    <location>
        <begin position="2"/>
        <end position="247"/>
    </location>
</feature>
<dbReference type="Gene3D" id="3.40.50.720">
    <property type="entry name" value="NAD(P)-binding Rossmann-like Domain"/>
    <property type="match status" value="1"/>
</dbReference>
<reference evidence="2 3" key="1">
    <citation type="submission" date="2017-06" db="EMBL/GenBank/DDBJ databases">
        <authorList>
            <person name="Kim H.J."/>
            <person name="Triplett B.A."/>
        </authorList>
    </citation>
    <scope>NUCLEOTIDE SEQUENCE [LARGE SCALE GENOMIC DNA]</scope>
    <source>
        <strain evidence="2 3">CGMCC 4.2132</strain>
    </source>
</reference>
<name>A0A239NCM0_9ACTN</name>
<dbReference type="EMBL" id="FZOD01000055">
    <property type="protein sequence ID" value="SNT52661.1"/>
    <property type="molecule type" value="Genomic_DNA"/>
</dbReference>
<organism evidence="2 3">
    <name type="scientific">Streptosporangium subroseum</name>
    <dbReference type="NCBI Taxonomy" id="106412"/>
    <lineage>
        <taxon>Bacteria</taxon>
        <taxon>Bacillati</taxon>
        <taxon>Actinomycetota</taxon>
        <taxon>Actinomycetes</taxon>
        <taxon>Streptosporangiales</taxon>
        <taxon>Streptosporangiaceae</taxon>
        <taxon>Streptosporangium</taxon>
    </lineage>
</organism>
<evidence type="ECO:0000313" key="3">
    <source>
        <dbReference type="Proteomes" id="UP000198282"/>
    </source>
</evidence>
<proteinExistence type="predicted"/>
<dbReference type="InterPro" id="IPR008030">
    <property type="entry name" value="NmrA-like"/>
</dbReference>
<accession>A0A239NCM0</accession>
<dbReference type="SUPFAM" id="SSF51735">
    <property type="entry name" value="NAD(P)-binding Rossmann-fold domains"/>
    <property type="match status" value="1"/>
</dbReference>
<evidence type="ECO:0000259" key="1">
    <source>
        <dbReference type="Pfam" id="PF05368"/>
    </source>
</evidence>
<gene>
    <name evidence="2" type="ORF">SAMN05216276_105518</name>
</gene>
<dbReference type="PANTHER" id="PTHR43162">
    <property type="match status" value="1"/>
</dbReference>
<dbReference type="InterPro" id="IPR051604">
    <property type="entry name" value="Ergot_Alk_Oxidoreductase"/>
</dbReference>
<evidence type="ECO:0000313" key="2">
    <source>
        <dbReference type="EMBL" id="SNT52661.1"/>
    </source>
</evidence>
<dbReference type="Pfam" id="PF05368">
    <property type="entry name" value="NmrA"/>
    <property type="match status" value="1"/>
</dbReference>
<dbReference type="OrthoDB" id="3243290at2"/>
<protein>
    <submittedName>
        <fullName evidence="2">Uncharacterized conserved protein YbjT, contains NAD(P)-binding and DUF2867 domains</fullName>
    </submittedName>
</protein>
<dbReference type="PANTHER" id="PTHR43162:SF1">
    <property type="entry name" value="PRESTALK A DIFFERENTIATION PROTEIN A"/>
    <property type="match status" value="1"/>
</dbReference>
<dbReference type="InterPro" id="IPR036291">
    <property type="entry name" value="NAD(P)-bd_dom_sf"/>
</dbReference>
<sequence>MILVTGATGRVGFRLLEQLADAQASATAMVRVEAKAEDLPTGVGHVVATLDAPPPAEVLQTFERVFLLSPVHEGQAELEVSFVDALVAAGHGPHVVKVAVDGFQEPDCEVRFMRNHRLIAAHLDATGLPVTYLAPNSFMENLLSSADTIRNQGTIFAPAGDGRIGFVAAGDVAAVAARALTGIGEQDGIHVLTGPEALSYTDVADRISAVFARQVGYEDVPPDRARETMLADGLPAWQADGVIELFEWIRNGGCDTVTDEVRQTTGEDARPIEDWLSEMRGVFLGPGDVSPPRF</sequence>
<keyword evidence="3" id="KW-1185">Reference proteome</keyword>
<dbReference type="Gene3D" id="3.90.25.10">
    <property type="entry name" value="UDP-galactose 4-epimerase, domain 1"/>
    <property type="match status" value="1"/>
</dbReference>
<dbReference type="Proteomes" id="UP000198282">
    <property type="component" value="Unassembled WGS sequence"/>
</dbReference>